<evidence type="ECO:0000259" key="2">
    <source>
        <dbReference type="Pfam" id="PF26640"/>
    </source>
</evidence>
<proteinExistence type="predicted"/>
<reference evidence="3" key="1">
    <citation type="submission" date="2019-04" db="EMBL/GenBank/DDBJ databases">
        <title>Sequencing of skin fungus with MAO and IRED activity.</title>
        <authorList>
            <person name="Marsaioli A.J."/>
            <person name="Bonatto J.M.C."/>
            <person name="Reis Junior O."/>
        </authorList>
    </citation>
    <scope>NUCLEOTIDE SEQUENCE</scope>
    <source>
        <strain evidence="3">30M1</strain>
    </source>
</reference>
<comment type="caution">
    <text evidence="3">The sequence shown here is derived from an EMBL/GenBank/DDBJ whole genome shotgun (WGS) entry which is preliminary data.</text>
</comment>
<name>A0A9P4W5L9_CURKU</name>
<evidence type="ECO:0000313" key="3">
    <source>
        <dbReference type="EMBL" id="KAF3000681.1"/>
    </source>
</evidence>
<evidence type="ECO:0000313" key="4">
    <source>
        <dbReference type="Proteomes" id="UP000801428"/>
    </source>
</evidence>
<dbReference type="Proteomes" id="UP000801428">
    <property type="component" value="Unassembled WGS sequence"/>
</dbReference>
<dbReference type="EMBL" id="SWKU01000014">
    <property type="protein sequence ID" value="KAF3000681.1"/>
    <property type="molecule type" value="Genomic_DNA"/>
</dbReference>
<feature type="domain" description="Heterokaryon incompatibility" evidence="1">
    <location>
        <begin position="21"/>
        <end position="109"/>
    </location>
</feature>
<dbReference type="Pfam" id="PF26640">
    <property type="entry name" value="DUF8212"/>
    <property type="match status" value="1"/>
</dbReference>
<dbReference type="OrthoDB" id="20872at2759"/>
<organism evidence="3 4">
    <name type="scientific">Curvularia kusanoi</name>
    <name type="common">Cochliobolus kusanoi</name>
    <dbReference type="NCBI Taxonomy" id="90978"/>
    <lineage>
        <taxon>Eukaryota</taxon>
        <taxon>Fungi</taxon>
        <taxon>Dikarya</taxon>
        <taxon>Ascomycota</taxon>
        <taxon>Pezizomycotina</taxon>
        <taxon>Dothideomycetes</taxon>
        <taxon>Pleosporomycetidae</taxon>
        <taxon>Pleosporales</taxon>
        <taxon>Pleosporineae</taxon>
        <taxon>Pleosporaceae</taxon>
        <taxon>Curvularia</taxon>
    </lineage>
</organism>
<accession>A0A9P4W5L9</accession>
<dbReference type="PANTHER" id="PTHR10622:SF10">
    <property type="entry name" value="HET DOMAIN-CONTAINING PROTEIN"/>
    <property type="match status" value="1"/>
</dbReference>
<gene>
    <name evidence="3" type="ORF">E8E13_001551</name>
</gene>
<dbReference type="AlphaFoldDB" id="A0A9P4W5L9"/>
<keyword evidence="4" id="KW-1185">Reference proteome</keyword>
<dbReference type="InterPro" id="IPR010730">
    <property type="entry name" value="HET"/>
</dbReference>
<dbReference type="PANTHER" id="PTHR10622">
    <property type="entry name" value="HET DOMAIN-CONTAINING PROTEIN"/>
    <property type="match status" value="1"/>
</dbReference>
<feature type="domain" description="DUF8212" evidence="2">
    <location>
        <begin position="219"/>
        <end position="249"/>
    </location>
</feature>
<evidence type="ECO:0000259" key="1">
    <source>
        <dbReference type="Pfam" id="PF06985"/>
    </source>
</evidence>
<sequence>MWLLNTHTITLRNFIADIPNYVILSHTWEEEEVTFDDIGKPDQCATMKGYAKILGCCRQAVQDGFEWAWIDTCCIDKRSSAELSEAINSMYKWYWNAGICYAYISDFSDHGSVPLDLGYSKWFTRGWTLQELLAPSPVEFYTQSWSFIGTKAGMLKTLQDITKIDEQYLEDRDKIRLASTATKFSWASLRETTREEDIAYCLLGLVGVNMPMLYGEGYRAFNRLQLEILRKTNDHTIFAWNFHYSTPSPLVGVLAPSPFYFADSADTRPSGTPRPTESLTHEITNNGLRITLPIVETDDKDELVALLHCENKKGSRLGIHLGKAREGSLQYGRFRSSDGLMECGQQRGRMSTLYMMLETEAQPDLEKFDYIDIRNVQGNCGYQISNVSLNSSNGHEHIDTNAGSFRLYHREIVLINLALTPRDSESIAILFGLSSGGHPVCYAIGPALEINETFRKAWSSALSDTLLDQANVAGTDRQRVVMYDRGQHLLIEVKCKKCLRSERQVWVVSIQITK</sequence>
<protein>
    <recommendedName>
        <fullName evidence="5">Heterokaryon incompatibility domain-containing protein</fullName>
    </recommendedName>
</protein>
<dbReference type="Pfam" id="PF06985">
    <property type="entry name" value="HET"/>
    <property type="match status" value="1"/>
</dbReference>
<evidence type="ECO:0008006" key="5">
    <source>
        <dbReference type="Google" id="ProtNLM"/>
    </source>
</evidence>
<dbReference type="InterPro" id="IPR058525">
    <property type="entry name" value="DUF8212"/>
</dbReference>